<comment type="caution">
    <text evidence="1">The sequence shown here is derived from an EMBL/GenBank/DDBJ whole genome shotgun (WGS) entry which is preliminary data.</text>
</comment>
<dbReference type="AlphaFoldDB" id="A0A9N8ZAC0"/>
<organism evidence="1 2">
    <name type="scientific">Dentiscutata erythropus</name>
    <dbReference type="NCBI Taxonomy" id="1348616"/>
    <lineage>
        <taxon>Eukaryota</taxon>
        <taxon>Fungi</taxon>
        <taxon>Fungi incertae sedis</taxon>
        <taxon>Mucoromycota</taxon>
        <taxon>Glomeromycotina</taxon>
        <taxon>Glomeromycetes</taxon>
        <taxon>Diversisporales</taxon>
        <taxon>Gigasporaceae</taxon>
        <taxon>Dentiscutata</taxon>
    </lineage>
</organism>
<proteinExistence type="predicted"/>
<feature type="non-terminal residue" evidence="1">
    <location>
        <position position="169"/>
    </location>
</feature>
<accession>A0A9N8ZAC0</accession>
<name>A0A9N8ZAC0_9GLOM</name>
<evidence type="ECO:0000313" key="2">
    <source>
        <dbReference type="Proteomes" id="UP000789405"/>
    </source>
</evidence>
<reference evidence="1" key="1">
    <citation type="submission" date="2021-06" db="EMBL/GenBank/DDBJ databases">
        <authorList>
            <person name="Kallberg Y."/>
            <person name="Tangrot J."/>
            <person name="Rosling A."/>
        </authorList>
    </citation>
    <scope>NUCLEOTIDE SEQUENCE</scope>
    <source>
        <strain evidence="1">MA453B</strain>
    </source>
</reference>
<evidence type="ECO:0000313" key="1">
    <source>
        <dbReference type="EMBL" id="CAG8476419.1"/>
    </source>
</evidence>
<sequence>VKLVNAAETVETKSNVQFESLTGLVFDVVKHLKKRQVNRKCYRPRLCYVCRRQGHLAHSFPDQGKRINETFKDESNTKRKKDTMPNDEIQDVRIFRCVDVKGRGFVGCCCQNKNDVRSNESNHDKETKKEEMVVELNDKLIEMNKEKIENLPALNEEMIQKIKHAEESA</sequence>
<dbReference type="EMBL" id="CAJVPY010000493">
    <property type="protein sequence ID" value="CAG8476419.1"/>
    <property type="molecule type" value="Genomic_DNA"/>
</dbReference>
<dbReference type="Proteomes" id="UP000789405">
    <property type="component" value="Unassembled WGS sequence"/>
</dbReference>
<dbReference type="OrthoDB" id="10625452at2759"/>
<gene>
    <name evidence="1" type="ORF">DERYTH_LOCUS1709</name>
</gene>
<protein>
    <submittedName>
        <fullName evidence="1">14479_t:CDS:1</fullName>
    </submittedName>
</protein>
<keyword evidence="2" id="KW-1185">Reference proteome</keyword>